<feature type="region of interest" description="Disordered" evidence="1">
    <location>
        <begin position="31"/>
        <end position="59"/>
    </location>
</feature>
<organism evidence="2 3">
    <name type="scientific">Gelidibacter salicanalis</name>
    <dbReference type="NCBI Taxonomy" id="291193"/>
    <lineage>
        <taxon>Bacteria</taxon>
        <taxon>Pseudomonadati</taxon>
        <taxon>Bacteroidota</taxon>
        <taxon>Flavobacteriia</taxon>
        <taxon>Flavobacteriales</taxon>
        <taxon>Flavobacteriaceae</taxon>
        <taxon>Gelidibacter</taxon>
    </lineage>
</organism>
<evidence type="ECO:0000256" key="1">
    <source>
        <dbReference type="SAM" id="MobiDB-lite"/>
    </source>
</evidence>
<name>A0A934KY53_9FLAO</name>
<accession>A0A934KY53</accession>
<evidence type="ECO:0000313" key="3">
    <source>
        <dbReference type="Proteomes" id="UP000662373"/>
    </source>
</evidence>
<dbReference type="AlphaFoldDB" id="A0A934KY53"/>
<reference evidence="2 3" key="1">
    <citation type="submission" date="2020-09" db="EMBL/GenBank/DDBJ databases">
        <title>Draft genome of Gelidibacter salicanalis PAMC21136.</title>
        <authorList>
            <person name="Park H."/>
        </authorList>
    </citation>
    <scope>NUCLEOTIDE SEQUENCE [LARGE SCALE GENOMIC DNA]</scope>
    <source>
        <strain evidence="2 3">PAMC21136</strain>
    </source>
</reference>
<dbReference type="EMBL" id="JAEHJZ010000049">
    <property type="protein sequence ID" value="MBJ7882518.1"/>
    <property type="molecule type" value="Genomic_DNA"/>
</dbReference>
<sequence>MQKHNNIKALFLLGLFSLLLLHNLAPHLHHQHETEHEHSAISHSDGHSHHHNTPEKENSKGGLLDLFLEVHIHSLVSNEILTIQESNVKHLKFKIDVLTAFSVNPYSLLINYDEIEKVAVYHPPNNYFNSYLSSLDTRGPPVLG</sequence>
<dbReference type="Proteomes" id="UP000662373">
    <property type="component" value="Unassembled WGS sequence"/>
</dbReference>
<evidence type="ECO:0000313" key="2">
    <source>
        <dbReference type="EMBL" id="MBJ7882518.1"/>
    </source>
</evidence>
<protein>
    <submittedName>
        <fullName evidence="2">Uncharacterized protein</fullName>
    </submittedName>
</protein>
<keyword evidence="3" id="KW-1185">Reference proteome</keyword>
<proteinExistence type="predicted"/>
<gene>
    <name evidence="2" type="ORF">JEM65_17930</name>
</gene>
<dbReference type="RefSeq" id="WP_199602657.1">
    <property type="nucleotide sequence ID" value="NZ_JAEHJZ010000049.1"/>
</dbReference>
<comment type="caution">
    <text evidence="2">The sequence shown here is derived from an EMBL/GenBank/DDBJ whole genome shotgun (WGS) entry which is preliminary data.</text>
</comment>